<sequence length="186" mass="20049">MLNRCDVFYLHHTTAVAATIALEVHAGTVHPILCVVPDPCEVAVDAVLEDKRTSGVTLAGVLARGGGTQHGADDGAGPIAGLAVTVPQHLHQQHHYHHMHQHHTLTSPLPPHRHGTHFYLEICEPLDYFIDIRKGLWRELGEEPPEEVVPQPVTVAVLPAYLGLGGGMHTGRTVDDTCGGKHPTLT</sequence>
<proteinExistence type="predicted"/>
<dbReference type="AlphaFoldDB" id="A0A5B7E9Y4"/>
<evidence type="ECO:0000313" key="2">
    <source>
        <dbReference type="Proteomes" id="UP000324222"/>
    </source>
</evidence>
<reference evidence="1 2" key="1">
    <citation type="submission" date="2019-05" db="EMBL/GenBank/DDBJ databases">
        <title>Another draft genome of Portunus trituberculatus and its Hox gene families provides insights of decapod evolution.</title>
        <authorList>
            <person name="Jeong J.-H."/>
            <person name="Song I."/>
            <person name="Kim S."/>
            <person name="Choi T."/>
            <person name="Kim D."/>
            <person name="Ryu S."/>
            <person name="Kim W."/>
        </authorList>
    </citation>
    <scope>NUCLEOTIDE SEQUENCE [LARGE SCALE GENOMIC DNA]</scope>
    <source>
        <tissue evidence="1">Muscle</tissue>
    </source>
</reference>
<comment type="caution">
    <text evidence="1">The sequence shown here is derived from an EMBL/GenBank/DDBJ whole genome shotgun (WGS) entry which is preliminary data.</text>
</comment>
<gene>
    <name evidence="1" type="ORF">E2C01_022836</name>
</gene>
<keyword evidence="2" id="KW-1185">Reference proteome</keyword>
<accession>A0A5B7E9Y4</accession>
<dbReference type="Proteomes" id="UP000324222">
    <property type="component" value="Unassembled WGS sequence"/>
</dbReference>
<protein>
    <submittedName>
        <fullName evidence="1">Uncharacterized protein</fullName>
    </submittedName>
</protein>
<evidence type="ECO:0000313" key="1">
    <source>
        <dbReference type="EMBL" id="MPC29594.1"/>
    </source>
</evidence>
<name>A0A5B7E9Y4_PORTR</name>
<organism evidence="1 2">
    <name type="scientific">Portunus trituberculatus</name>
    <name type="common">Swimming crab</name>
    <name type="synonym">Neptunus trituberculatus</name>
    <dbReference type="NCBI Taxonomy" id="210409"/>
    <lineage>
        <taxon>Eukaryota</taxon>
        <taxon>Metazoa</taxon>
        <taxon>Ecdysozoa</taxon>
        <taxon>Arthropoda</taxon>
        <taxon>Crustacea</taxon>
        <taxon>Multicrustacea</taxon>
        <taxon>Malacostraca</taxon>
        <taxon>Eumalacostraca</taxon>
        <taxon>Eucarida</taxon>
        <taxon>Decapoda</taxon>
        <taxon>Pleocyemata</taxon>
        <taxon>Brachyura</taxon>
        <taxon>Eubrachyura</taxon>
        <taxon>Portunoidea</taxon>
        <taxon>Portunidae</taxon>
        <taxon>Portuninae</taxon>
        <taxon>Portunus</taxon>
    </lineage>
</organism>
<dbReference type="EMBL" id="VSRR010002098">
    <property type="protein sequence ID" value="MPC29594.1"/>
    <property type="molecule type" value="Genomic_DNA"/>
</dbReference>